<feature type="chain" id="PRO_5021257763" description="Sulfur reduction protein DsrE" evidence="1">
    <location>
        <begin position="19"/>
        <end position="144"/>
    </location>
</feature>
<accession>A0A4Z1CAT7</accession>
<dbReference type="SUPFAM" id="SSF75169">
    <property type="entry name" value="DsrEFH-like"/>
    <property type="match status" value="1"/>
</dbReference>
<comment type="caution">
    <text evidence="2">The sequence shown here is derived from an EMBL/GenBank/DDBJ whole genome shotgun (WGS) entry which is preliminary data.</text>
</comment>
<dbReference type="InterPro" id="IPR027396">
    <property type="entry name" value="DsrEFH-like"/>
</dbReference>
<dbReference type="RefSeq" id="WP_135834863.1">
    <property type="nucleotide sequence ID" value="NZ_SRPE01000003.1"/>
</dbReference>
<dbReference type="Gene3D" id="3.40.1260.10">
    <property type="entry name" value="DsrEFH-like"/>
    <property type="match status" value="1"/>
</dbReference>
<evidence type="ECO:0000313" key="3">
    <source>
        <dbReference type="Proteomes" id="UP000297998"/>
    </source>
</evidence>
<evidence type="ECO:0000256" key="1">
    <source>
        <dbReference type="SAM" id="SignalP"/>
    </source>
</evidence>
<dbReference type="EMBL" id="SRPE01000003">
    <property type="protein sequence ID" value="TGN29411.1"/>
    <property type="molecule type" value="Genomic_DNA"/>
</dbReference>
<proteinExistence type="predicted"/>
<dbReference type="AlphaFoldDB" id="A0A4Z1CAT7"/>
<dbReference type="OrthoDB" id="1467432at2"/>
<organism evidence="2 3">
    <name type="scientific">Empedobacter tilapiae</name>
    <dbReference type="NCBI Taxonomy" id="2491114"/>
    <lineage>
        <taxon>Bacteria</taxon>
        <taxon>Pseudomonadati</taxon>
        <taxon>Bacteroidota</taxon>
        <taxon>Flavobacteriia</taxon>
        <taxon>Flavobacteriales</taxon>
        <taxon>Weeksellaceae</taxon>
        <taxon>Empedobacter</taxon>
    </lineage>
</organism>
<dbReference type="Proteomes" id="UP000297998">
    <property type="component" value="Unassembled WGS sequence"/>
</dbReference>
<reference evidence="2 3" key="1">
    <citation type="submission" date="2019-03" db="EMBL/GenBank/DDBJ databases">
        <title>Empedobacter tilapiae sp. nov., isolated from an intestine of Nile tilapia Oreochromis niloticus.</title>
        <authorList>
            <person name="Kim Y.-O."/>
            <person name="Yoon J.-H."/>
        </authorList>
    </citation>
    <scope>NUCLEOTIDE SEQUENCE [LARGE SCALE GENOMIC DNA]</scope>
    <source>
        <strain evidence="2 3">MRS2</strain>
    </source>
</reference>
<sequence>MKKTLLMIALVTSFTAQANNKQELNKIESFSLLKKKGKYAIMVQNKTMLISSIITGEEMLKNNSKAHFEIVLIASVVKDIAEDNELKEIMKKANEIGIKFTSCEFAMNKLGVKKNQYLDFVQTTPNAFIYLFELQEKGFNQIIL</sequence>
<protein>
    <recommendedName>
        <fullName evidence="4">Sulfur reduction protein DsrE</fullName>
    </recommendedName>
</protein>
<dbReference type="InterPro" id="IPR032836">
    <property type="entry name" value="DsrE2-like"/>
</dbReference>
<gene>
    <name evidence="2" type="ORF">E4J94_05560</name>
</gene>
<evidence type="ECO:0008006" key="4">
    <source>
        <dbReference type="Google" id="ProtNLM"/>
    </source>
</evidence>
<keyword evidence="3" id="KW-1185">Reference proteome</keyword>
<name>A0A4Z1CAT7_9FLAO</name>
<keyword evidence="1" id="KW-0732">Signal</keyword>
<dbReference type="Pfam" id="PF13686">
    <property type="entry name" value="DrsE_2"/>
    <property type="match status" value="1"/>
</dbReference>
<feature type="signal peptide" evidence="1">
    <location>
        <begin position="1"/>
        <end position="18"/>
    </location>
</feature>
<evidence type="ECO:0000313" key="2">
    <source>
        <dbReference type="EMBL" id="TGN29411.1"/>
    </source>
</evidence>